<dbReference type="Proteomes" id="UP000306421">
    <property type="component" value="Unassembled WGS sequence"/>
</dbReference>
<organism evidence="2 5">
    <name type="scientific">Legionella taurinensis</name>
    <dbReference type="NCBI Taxonomy" id="70611"/>
    <lineage>
        <taxon>Bacteria</taxon>
        <taxon>Pseudomonadati</taxon>
        <taxon>Pseudomonadota</taxon>
        <taxon>Gammaproteobacteria</taxon>
        <taxon>Legionellales</taxon>
        <taxon>Legionellaceae</taxon>
        <taxon>Legionella</taxon>
    </lineage>
</organism>
<gene>
    <name evidence="2" type="ORF">D6J04_05330</name>
    <name evidence="1" type="ORF">DB745_04135</name>
    <name evidence="3" type="ORF">DIZ81_05735</name>
</gene>
<evidence type="ECO:0000313" key="1">
    <source>
        <dbReference type="EMBL" id="PUT48624.1"/>
    </source>
</evidence>
<sequence>MLEWVDLKRINDKKELKRTGHVIYKARLTTDSTPKSIFYKENKHGVTLASQMEVAFSGLASRFLKPQLTAAQALVTNEGKITGVLSEYLGYTASAREGEGAEFYAIEPDGTIAPQPSVYNKPEQIPIHFFNDLPSGFFTRLTSAFKDGSLTFDMASLASVLAAAYTLEEDDLHKGNFCFYVTKKLTEKGYKPHVVFMKIDHDLMMADSVMSHGHARVANWLYQKNAFSITERDLLHFPKLLDSKNHYWPTSRRLFVKPFDPKAYNDNNEITAFSALSTNPEFIRAKWQEFYKHILIPRQLIEDDVAKGFDRNNPTDCAQIALITNAVVARQARLRAVLFSIAEFRTFVETLHGDGDKALDTIEEEIFTGVDPLIKEKLQVDFKRETAFHRDLCTDKDNGFKEKDTPLHAAIRLGDYRYDETWDAFSQFARKRNQDGTTPMQLVMNQVLLAKEKKPVLDDPRKNPFFIANHLLRQGIKHAIPRDRYRQLSNYSLPSSHLNKAEKAASLPELLAVFQAIGEDERFTLKMRKDLAISALESFIKAQADNPQLRRMLLDFRKALNVDKAPQLQYIRQLRSELWIIRQIRGLLGGTHTQVSLTELVDKELAKPTLKAPRAQGVFGKTCRQDKKNVAQTQELSPPVLMA</sequence>
<dbReference type="RefSeq" id="WP_108292206.1">
    <property type="nucleotide sequence ID" value="NZ_JAWVLH010000005.1"/>
</dbReference>
<evidence type="ECO:0000313" key="4">
    <source>
        <dbReference type="Proteomes" id="UP000251035"/>
    </source>
</evidence>
<keyword evidence="4" id="KW-1185">Reference proteome</keyword>
<dbReference type="EMBL" id="QFGG01000004">
    <property type="protein sequence ID" value="TID43913.1"/>
    <property type="molecule type" value="Genomic_DNA"/>
</dbReference>
<dbReference type="OrthoDB" id="5652348at2"/>
<protein>
    <submittedName>
        <fullName evidence="2">Uncharacterized protein</fullName>
    </submittedName>
</protein>
<name>A0A3A5L594_9GAMM</name>
<proteinExistence type="predicted"/>
<comment type="caution">
    <text evidence="2">The sequence shown here is derived from an EMBL/GenBank/DDBJ whole genome shotgun (WGS) entry which is preliminary data.</text>
</comment>
<dbReference type="Proteomes" id="UP000251035">
    <property type="component" value="Unassembled WGS sequence"/>
</dbReference>
<dbReference type="AlphaFoldDB" id="A0A3A5L594"/>
<evidence type="ECO:0000313" key="5">
    <source>
        <dbReference type="Proteomes" id="UP000270757"/>
    </source>
</evidence>
<dbReference type="EMBL" id="QCXM01000003">
    <property type="protein sequence ID" value="PUT48624.1"/>
    <property type="molecule type" value="Genomic_DNA"/>
</dbReference>
<dbReference type="Proteomes" id="UP000270757">
    <property type="component" value="Unassembled WGS sequence"/>
</dbReference>
<reference evidence="2 5" key="3">
    <citation type="submission" date="2018-09" db="EMBL/GenBank/DDBJ databases">
        <title>Draft genome sequences of Legionella taurinensis isolated from water samples.</title>
        <authorList>
            <person name="Chakeri A."/>
            <person name="Allerberger F."/>
            <person name="Kundi M."/>
            <person name="Ruppitsch W."/>
            <person name="Schmid D."/>
        </authorList>
    </citation>
    <scope>NUCLEOTIDE SEQUENCE [LARGE SCALE GENOMIC DNA]</scope>
    <source>
        <strain evidence="2 5">4570-18-6</strain>
    </source>
</reference>
<reference evidence="1 4" key="1">
    <citation type="submission" date="2018-04" db="EMBL/GenBank/DDBJ databases">
        <title>Whole genome sequence comparison of clinical and drinking water Legionella pneumophila isolates associated with the Flint Water Crisis.</title>
        <authorList>
            <person name="Garner E."/>
            <person name="Brown C."/>
            <person name="Schwake O."/>
            <person name="Coil D."/>
            <person name="Jospin G."/>
            <person name="Eisen J."/>
            <person name="Edwards M."/>
            <person name="Pruden A."/>
        </authorList>
    </citation>
    <scope>NUCLEOTIDE SEQUENCE [LARGE SCALE GENOMIC DNA]</scope>
    <source>
        <strain evidence="1 4">Genessee03</strain>
    </source>
</reference>
<evidence type="ECO:0000313" key="3">
    <source>
        <dbReference type="EMBL" id="TID43913.1"/>
    </source>
</evidence>
<dbReference type="InterPro" id="IPR049972">
    <property type="entry name" value="T4SS_AnkK"/>
</dbReference>
<accession>A0A3A5L594</accession>
<dbReference type="NCBIfam" id="NF043026">
    <property type="entry name" value="T4SS_AnkK"/>
    <property type="match status" value="1"/>
</dbReference>
<reference evidence="3 6" key="2">
    <citation type="submission" date="2018-04" db="EMBL/GenBank/DDBJ databases">
        <title>Whole genome sequence comparison of clinical and drinking water Legionella pneumophila isolates.</title>
        <authorList>
            <person name="Garner E."/>
        </authorList>
    </citation>
    <scope>NUCLEOTIDE SEQUENCE [LARGE SCALE GENOMIC DNA]</scope>
    <source>
        <strain evidence="3 6">WH02</strain>
    </source>
</reference>
<evidence type="ECO:0000313" key="6">
    <source>
        <dbReference type="Proteomes" id="UP000306421"/>
    </source>
</evidence>
<dbReference type="EMBL" id="QZWB01000004">
    <property type="protein sequence ID" value="RJT47990.1"/>
    <property type="molecule type" value="Genomic_DNA"/>
</dbReference>
<evidence type="ECO:0000313" key="2">
    <source>
        <dbReference type="EMBL" id="RJT47990.1"/>
    </source>
</evidence>